<keyword evidence="4 6" id="KW-1133">Transmembrane helix</keyword>
<dbReference type="AlphaFoldDB" id="A0A6G8F3X8"/>
<dbReference type="PANTHER" id="PTHR30294:SF46">
    <property type="entry name" value="ABC TRANSPORTER PERMEASE"/>
    <property type="match status" value="1"/>
</dbReference>
<feature type="transmembrane region" description="Helical" evidence="6">
    <location>
        <begin position="278"/>
        <end position="299"/>
    </location>
</feature>
<dbReference type="Gene3D" id="3.40.1710.10">
    <property type="entry name" value="abc type-2 transporter like domain"/>
    <property type="match status" value="1"/>
</dbReference>
<dbReference type="GO" id="GO:0140359">
    <property type="term" value="F:ABC-type transporter activity"/>
    <property type="evidence" value="ECO:0007669"/>
    <property type="project" value="InterPro"/>
</dbReference>
<dbReference type="Pfam" id="PF12698">
    <property type="entry name" value="ABC2_membrane_3"/>
    <property type="match status" value="1"/>
</dbReference>
<evidence type="ECO:0000256" key="3">
    <source>
        <dbReference type="ARBA" id="ARBA00022692"/>
    </source>
</evidence>
<accession>A0A6G8F3X8</accession>
<proteinExistence type="predicted"/>
<evidence type="ECO:0000256" key="4">
    <source>
        <dbReference type="ARBA" id="ARBA00022989"/>
    </source>
</evidence>
<feature type="domain" description="ABC-2 type transporter transmembrane" evidence="7">
    <location>
        <begin position="30"/>
        <end position="380"/>
    </location>
</feature>
<evidence type="ECO:0000256" key="6">
    <source>
        <dbReference type="SAM" id="Phobius"/>
    </source>
</evidence>
<reference evidence="8" key="1">
    <citation type="journal article" date="2020" name="J. ISSAAS">
        <title>Lactobacilli and other gastrointestinal microbiota of Peromyscus leucopus, reservoir host for agents of Lyme disease and other zoonoses in North America.</title>
        <authorList>
            <person name="Milovic A."/>
            <person name="Bassam K."/>
            <person name="Shao H."/>
            <person name="Chatzistamou I."/>
            <person name="Tufts D.M."/>
            <person name="Diuk-Wasser M."/>
            <person name="Barbour A.G."/>
        </authorList>
    </citation>
    <scope>NUCLEOTIDE SEQUENCE</scope>
    <source>
        <strain evidence="8">LL71</strain>
    </source>
</reference>
<sequence>MWKYIKSRVRQLVDVYCREFRLVLHDPGIMLFIIFLPFVYPVIYSLIYNPELVRDVAMVVVDHDRSPLSRELVRNYNATEYAWVKGYAANMGEARRAMDGHDCYAILEIPEGFGRKVVRGEQATATVYCESSLLLRYRGFLMAATDLTQEMGAQIRTEKLDLIAPLAGTVTDGDLIPIESVEMGNIESGFDSFIMPGVVILILHQCIILAIGMAGGAKRERPELIGYNGVNEMPSVSMTMLGQMLCFFTLILIPSFFLIHYVPLIFSFPMAGNVFEEFMFILPMTLACYAIGFCFQGIVWERESVFVLWVVTSLAFLFLSGLTWPRYAMSPVWYWLGNLIPATWGVEGFIRMNTNGASLAQVSNDYIALWILAAVYTVCAYCVQRWVVRPSLYRGDFSYDKIRSSEI</sequence>
<gene>
    <name evidence="8" type="ORF">Muribac1_0710</name>
</gene>
<dbReference type="InterPro" id="IPR051449">
    <property type="entry name" value="ABC-2_transporter_component"/>
</dbReference>
<dbReference type="InterPro" id="IPR013525">
    <property type="entry name" value="ABC2_TM"/>
</dbReference>
<dbReference type="PANTHER" id="PTHR30294">
    <property type="entry name" value="MEMBRANE COMPONENT OF ABC TRANSPORTER YHHJ-RELATED"/>
    <property type="match status" value="1"/>
</dbReference>
<dbReference type="GO" id="GO:0005886">
    <property type="term" value="C:plasma membrane"/>
    <property type="evidence" value="ECO:0007669"/>
    <property type="project" value="UniProtKB-SubCell"/>
</dbReference>
<feature type="transmembrane region" description="Helical" evidence="6">
    <location>
        <begin position="306"/>
        <end position="324"/>
    </location>
</feature>
<keyword evidence="3 6" id="KW-0812">Transmembrane</keyword>
<keyword evidence="2" id="KW-1003">Cell membrane</keyword>
<comment type="subcellular location">
    <subcellularLocation>
        <location evidence="1">Cell membrane</location>
        <topology evidence="1">Multi-pass membrane protein</topology>
    </subcellularLocation>
</comment>
<name>A0A6G8F3X8_9BACT</name>
<feature type="transmembrane region" description="Helical" evidence="6">
    <location>
        <begin position="367"/>
        <end position="388"/>
    </location>
</feature>
<evidence type="ECO:0000313" key="8">
    <source>
        <dbReference type="EMBL" id="QIM10862.1"/>
    </source>
</evidence>
<feature type="transmembrane region" description="Helical" evidence="6">
    <location>
        <begin position="245"/>
        <end position="266"/>
    </location>
</feature>
<feature type="transmembrane region" description="Helical" evidence="6">
    <location>
        <begin position="28"/>
        <end position="48"/>
    </location>
</feature>
<evidence type="ECO:0000256" key="1">
    <source>
        <dbReference type="ARBA" id="ARBA00004651"/>
    </source>
</evidence>
<evidence type="ECO:0000256" key="2">
    <source>
        <dbReference type="ARBA" id="ARBA00022475"/>
    </source>
</evidence>
<feature type="transmembrane region" description="Helical" evidence="6">
    <location>
        <begin position="193"/>
        <end position="214"/>
    </location>
</feature>
<protein>
    <submittedName>
        <fullName evidence="8">Membrane protein</fullName>
    </submittedName>
</protein>
<evidence type="ECO:0000259" key="7">
    <source>
        <dbReference type="Pfam" id="PF12698"/>
    </source>
</evidence>
<dbReference type="EMBL" id="MT002444">
    <property type="protein sequence ID" value="QIM10862.1"/>
    <property type="molecule type" value="Genomic_DNA"/>
</dbReference>
<evidence type="ECO:0000256" key="5">
    <source>
        <dbReference type="ARBA" id="ARBA00023136"/>
    </source>
</evidence>
<organism evidence="8">
    <name type="scientific">uncultured Muribaculaceae bacterium</name>
    <dbReference type="NCBI Taxonomy" id="2301481"/>
    <lineage>
        <taxon>Bacteria</taxon>
        <taxon>Pseudomonadati</taxon>
        <taxon>Bacteroidota</taxon>
        <taxon>Bacteroidia</taxon>
        <taxon>Bacteroidales</taxon>
        <taxon>Muribaculaceae</taxon>
        <taxon>environmental samples</taxon>
    </lineage>
</organism>
<keyword evidence="5 6" id="KW-0472">Membrane</keyword>